<protein>
    <submittedName>
        <fullName evidence="1">60S ribosomal protein L31</fullName>
    </submittedName>
</protein>
<name>A0A0A9FFY1_ARUDO</name>
<proteinExistence type="predicted"/>
<keyword evidence="1" id="KW-0687">Ribonucleoprotein</keyword>
<dbReference type="EMBL" id="GBRH01187797">
    <property type="protein sequence ID" value="JAE10099.1"/>
    <property type="molecule type" value="Transcribed_RNA"/>
</dbReference>
<sequence>MKEDRLLVILDKLGTQTLQAFRRDLGNSDQRVELLLGIFLVVPLAGDPDTDTPWHAPDTTAPDLLVEHHINPDVCGVHCLLRKLPDLLDGVGCSQDELSITSHYCNSQHGTLVAQHMPTISVLIR</sequence>
<evidence type="ECO:0000313" key="1">
    <source>
        <dbReference type="EMBL" id="JAE10099.1"/>
    </source>
</evidence>
<dbReference type="GO" id="GO:0005840">
    <property type="term" value="C:ribosome"/>
    <property type="evidence" value="ECO:0007669"/>
    <property type="project" value="UniProtKB-KW"/>
</dbReference>
<reference evidence="1" key="2">
    <citation type="journal article" date="2015" name="Data Brief">
        <title>Shoot transcriptome of the giant reed, Arundo donax.</title>
        <authorList>
            <person name="Barrero R.A."/>
            <person name="Guerrero F.D."/>
            <person name="Moolhuijzen P."/>
            <person name="Goolsby J.A."/>
            <person name="Tidwell J."/>
            <person name="Bellgard S.E."/>
            <person name="Bellgard M.I."/>
        </authorList>
    </citation>
    <scope>NUCLEOTIDE SEQUENCE</scope>
    <source>
        <tissue evidence="1">Shoot tissue taken approximately 20 cm above the soil surface</tissue>
    </source>
</reference>
<organism evidence="1">
    <name type="scientific">Arundo donax</name>
    <name type="common">Giant reed</name>
    <name type="synonym">Donax arundinaceus</name>
    <dbReference type="NCBI Taxonomy" id="35708"/>
    <lineage>
        <taxon>Eukaryota</taxon>
        <taxon>Viridiplantae</taxon>
        <taxon>Streptophyta</taxon>
        <taxon>Embryophyta</taxon>
        <taxon>Tracheophyta</taxon>
        <taxon>Spermatophyta</taxon>
        <taxon>Magnoliopsida</taxon>
        <taxon>Liliopsida</taxon>
        <taxon>Poales</taxon>
        <taxon>Poaceae</taxon>
        <taxon>PACMAD clade</taxon>
        <taxon>Arundinoideae</taxon>
        <taxon>Arundineae</taxon>
        <taxon>Arundo</taxon>
    </lineage>
</organism>
<dbReference type="AlphaFoldDB" id="A0A0A9FFY1"/>
<reference evidence="1" key="1">
    <citation type="submission" date="2014-09" db="EMBL/GenBank/DDBJ databases">
        <authorList>
            <person name="Magalhaes I.L.F."/>
            <person name="Oliveira U."/>
            <person name="Santos F.R."/>
            <person name="Vidigal T.H.D.A."/>
            <person name="Brescovit A.D."/>
            <person name="Santos A.J."/>
        </authorList>
    </citation>
    <scope>NUCLEOTIDE SEQUENCE</scope>
    <source>
        <tissue evidence="1">Shoot tissue taken approximately 20 cm above the soil surface</tissue>
    </source>
</reference>
<keyword evidence="1" id="KW-0689">Ribosomal protein</keyword>
<accession>A0A0A9FFY1</accession>